<name>A0A2U3KEG1_9BACT</name>
<evidence type="ECO:0000313" key="3">
    <source>
        <dbReference type="Proteomes" id="UP000238701"/>
    </source>
</evidence>
<feature type="region of interest" description="Disordered" evidence="1">
    <location>
        <begin position="1"/>
        <end position="24"/>
    </location>
</feature>
<evidence type="ECO:0000313" key="2">
    <source>
        <dbReference type="EMBL" id="SPF37937.1"/>
    </source>
</evidence>
<dbReference type="Proteomes" id="UP000238701">
    <property type="component" value="Unassembled WGS sequence"/>
</dbReference>
<proteinExistence type="predicted"/>
<evidence type="ECO:0008006" key="4">
    <source>
        <dbReference type="Google" id="ProtNLM"/>
    </source>
</evidence>
<organism evidence="2 3">
    <name type="scientific">Candidatus Sulfotelmatobacter kueseliae</name>
    <dbReference type="NCBI Taxonomy" id="2042962"/>
    <lineage>
        <taxon>Bacteria</taxon>
        <taxon>Pseudomonadati</taxon>
        <taxon>Acidobacteriota</taxon>
        <taxon>Terriglobia</taxon>
        <taxon>Terriglobales</taxon>
        <taxon>Candidatus Korobacteraceae</taxon>
        <taxon>Candidatus Sulfotelmatobacter</taxon>
    </lineage>
</organism>
<dbReference type="Pfam" id="PF11154">
    <property type="entry name" value="DUF2934"/>
    <property type="match status" value="1"/>
</dbReference>
<protein>
    <recommendedName>
        <fullName evidence="4">DUF2934 domain-containing protein</fullName>
    </recommendedName>
</protein>
<dbReference type="EMBL" id="OMOD01000101">
    <property type="protein sequence ID" value="SPF37937.1"/>
    <property type="molecule type" value="Genomic_DNA"/>
</dbReference>
<evidence type="ECO:0000256" key="1">
    <source>
        <dbReference type="SAM" id="MobiDB-lite"/>
    </source>
</evidence>
<dbReference type="AlphaFoldDB" id="A0A2U3KEG1"/>
<sequence>METASHPNAQTPPHRPNAHPDLQEAIRRRAEEIYIRNGRIPGRDLENWAQAEKEILRQSDERPARRTAVVVTVNGVKYVGEYDAASCGGYTPGELGAGARVPVRFEGDKMFVKRPNGQELETTIVNRMRG</sequence>
<reference evidence="3" key="1">
    <citation type="submission" date="2018-02" db="EMBL/GenBank/DDBJ databases">
        <authorList>
            <person name="Hausmann B."/>
        </authorList>
    </citation>
    <scope>NUCLEOTIDE SEQUENCE [LARGE SCALE GENOMIC DNA]</scope>
    <source>
        <strain evidence="3">Peat soil MAG SbA1</strain>
    </source>
</reference>
<accession>A0A2U3KEG1</accession>
<dbReference type="InterPro" id="IPR021327">
    <property type="entry name" value="DUF2934"/>
</dbReference>
<feature type="compositionally biased region" description="Polar residues" evidence="1">
    <location>
        <begin position="1"/>
        <end position="11"/>
    </location>
</feature>
<gene>
    <name evidence="2" type="ORF">SBA1_190068</name>
</gene>